<protein>
    <submittedName>
        <fullName evidence="1">Uncharacterized protein</fullName>
    </submittedName>
</protein>
<evidence type="ECO:0000313" key="2">
    <source>
        <dbReference type="Proteomes" id="UP001473424"/>
    </source>
</evidence>
<sequence>MDGINKSVSSLTFDNDDNIYAGVWTGSYQSTSNGEVYKCFAGETNFKPMSGTKGGSTIIIF</sequence>
<gene>
    <name evidence="1" type="ORF">SAP269_13850</name>
</gene>
<keyword evidence="2" id="KW-1185">Reference proteome</keyword>
<evidence type="ECO:0000313" key="1">
    <source>
        <dbReference type="EMBL" id="BET38796.1"/>
    </source>
</evidence>
<organism evidence="1 2">
    <name type="scientific">Spiroplasma ixodetis</name>
    <dbReference type="NCBI Taxonomy" id="2141"/>
    <lineage>
        <taxon>Bacteria</taxon>
        <taxon>Bacillati</taxon>
        <taxon>Mycoplasmatota</taxon>
        <taxon>Mollicutes</taxon>
        <taxon>Entomoplasmatales</taxon>
        <taxon>Spiroplasmataceae</taxon>
        <taxon>Spiroplasma</taxon>
    </lineage>
</organism>
<accession>A0ABN7BV55</accession>
<reference evidence="2" key="1">
    <citation type="journal article" date="2024" name="FEMS Microbiol. Lett.">
        <title>Genomic insights into Spiroplasma endosymbionts that induce male-killing and protective phenotypes in the pea aphid.</title>
        <authorList>
            <person name="Arai H."/>
            <person name="Legeai F."/>
            <person name="Kageyama D."/>
            <person name="Sugio A."/>
            <person name="Simon J.C."/>
        </authorList>
    </citation>
    <scope>NUCLEOTIDE SEQUENCE [LARGE SCALE GENOMIC DNA]</scope>
    <source>
        <strain evidence="2">sAp269</strain>
    </source>
</reference>
<dbReference type="EMBL" id="AP028955">
    <property type="protein sequence ID" value="BET38796.1"/>
    <property type="molecule type" value="Genomic_DNA"/>
</dbReference>
<name>A0ABN7BV55_9MOLU</name>
<dbReference type="Proteomes" id="UP001473424">
    <property type="component" value="Chromosome"/>
</dbReference>
<proteinExistence type="predicted"/>